<organism evidence="4 5">
    <name type="scientific">Raphidocelis subcapitata</name>
    <dbReference type="NCBI Taxonomy" id="307507"/>
    <lineage>
        <taxon>Eukaryota</taxon>
        <taxon>Viridiplantae</taxon>
        <taxon>Chlorophyta</taxon>
        <taxon>core chlorophytes</taxon>
        <taxon>Chlorophyceae</taxon>
        <taxon>CS clade</taxon>
        <taxon>Sphaeropleales</taxon>
        <taxon>Selenastraceae</taxon>
        <taxon>Raphidocelis</taxon>
    </lineage>
</organism>
<dbReference type="OrthoDB" id="4983at2759"/>
<dbReference type="EMBL" id="BDRX01000002">
    <property type="protein sequence ID" value="GBF87857.1"/>
    <property type="molecule type" value="Genomic_DNA"/>
</dbReference>
<gene>
    <name evidence="4" type="ORF">Rsub_00569</name>
</gene>
<dbReference type="InParanoid" id="A0A2V0NSE7"/>
<evidence type="ECO:0000313" key="5">
    <source>
        <dbReference type="Proteomes" id="UP000247498"/>
    </source>
</evidence>
<dbReference type="InterPro" id="IPR052275">
    <property type="entry name" value="Mt_Fe-S_assembly_factor"/>
</dbReference>
<proteinExistence type="inferred from homology"/>
<comment type="caution">
    <text evidence="4">The sequence shown here is derived from an EMBL/GenBank/DDBJ whole genome shotgun (WGS) entry which is preliminary data.</text>
</comment>
<evidence type="ECO:0000313" key="4">
    <source>
        <dbReference type="EMBL" id="GBF87857.1"/>
    </source>
</evidence>
<accession>A0A2V0NSE7</accession>
<reference evidence="4 5" key="1">
    <citation type="journal article" date="2018" name="Sci. Rep.">
        <title>Raphidocelis subcapitata (=Pseudokirchneriella subcapitata) provides an insight into genome evolution and environmental adaptations in the Sphaeropleales.</title>
        <authorList>
            <person name="Suzuki S."/>
            <person name="Yamaguchi H."/>
            <person name="Nakajima N."/>
            <person name="Kawachi M."/>
        </authorList>
    </citation>
    <scope>NUCLEOTIDE SEQUENCE [LARGE SCALE GENOMIC DNA]</scope>
    <source>
        <strain evidence="4 5">NIES-35</strain>
    </source>
</reference>
<feature type="compositionally biased region" description="Low complexity" evidence="3">
    <location>
        <begin position="47"/>
        <end position="67"/>
    </location>
</feature>
<dbReference type="PANTHER" id="PTHR46188:SF1">
    <property type="entry name" value="BOLA-LIKE PROTEIN 3"/>
    <property type="match status" value="1"/>
</dbReference>
<evidence type="ECO:0000256" key="2">
    <source>
        <dbReference type="RuleBase" id="RU003860"/>
    </source>
</evidence>
<name>A0A2V0NSE7_9CHLO</name>
<evidence type="ECO:0000256" key="3">
    <source>
        <dbReference type="SAM" id="MobiDB-lite"/>
    </source>
</evidence>
<evidence type="ECO:0000256" key="1">
    <source>
        <dbReference type="ARBA" id="ARBA00005578"/>
    </source>
</evidence>
<dbReference type="Proteomes" id="UP000247498">
    <property type="component" value="Unassembled WGS sequence"/>
</dbReference>
<comment type="similarity">
    <text evidence="1 2">Belongs to the BolA/IbaG family.</text>
</comment>
<dbReference type="SUPFAM" id="SSF82657">
    <property type="entry name" value="BolA-like"/>
    <property type="match status" value="1"/>
</dbReference>
<dbReference type="Pfam" id="PF01722">
    <property type="entry name" value="BolA"/>
    <property type="match status" value="1"/>
</dbReference>
<keyword evidence="5" id="KW-1185">Reference proteome</keyword>
<dbReference type="InterPro" id="IPR002634">
    <property type="entry name" value="BolA"/>
</dbReference>
<dbReference type="InterPro" id="IPR036065">
    <property type="entry name" value="BolA-like_sf"/>
</dbReference>
<dbReference type="PANTHER" id="PTHR46188">
    <property type="entry name" value="BOLA-LIKE PROTEIN 3"/>
    <property type="match status" value="1"/>
</dbReference>
<dbReference type="STRING" id="307507.A0A2V0NSE7"/>
<feature type="region of interest" description="Disordered" evidence="3">
    <location>
        <begin position="32"/>
        <end position="67"/>
    </location>
</feature>
<protein>
    <submittedName>
        <fullName evidence="4">Uncharacterized protein</fullName>
    </submittedName>
</protein>
<dbReference type="Gene3D" id="3.30.300.90">
    <property type="entry name" value="BolA-like"/>
    <property type="match status" value="1"/>
</dbReference>
<dbReference type="AlphaFoldDB" id="A0A2V0NSE7"/>
<sequence>MLRRALSSSWSPARDLLRGGAAACGSSGAGAAPAAAAAGAPPPRPPLAGARPLTTSSSPAAAAEVTAASETERAIGAKIAGGLPGAKSVRVEDTSGGCGTMYAIEVVAADFEGQSKIKQHQLVAKLIADDVKQWHGFQLVTKLP</sequence>
<dbReference type="GO" id="GO:0005759">
    <property type="term" value="C:mitochondrial matrix"/>
    <property type="evidence" value="ECO:0007669"/>
    <property type="project" value="TreeGrafter"/>
</dbReference>